<dbReference type="InterPro" id="IPR020422">
    <property type="entry name" value="TYR_PHOSPHATASE_DUAL_dom"/>
</dbReference>
<feature type="compositionally biased region" description="Basic and acidic residues" evidence="1">
    <location>
        <begin position="964"/>
        <end position="984"/>
    </location>
</feature>
<feature type="compositionally biased region" description="Low complexity" evidence="1">
    <location>
        <begin position="1489"/>
        <end position="1500"/>
    </location>
</feature>
<feature type="compositionally biased region" description="Low complexity" evidence="1">
    <location>
        <begin position="1034"/>
        <end position="1047"/>
    </location>
</feature>
<feature type="compositionally biased region" description="Basic residues" evidence="1">
    <location>
        <begin position="740"/>
        <end position="759"/>
    </location>
</feature>
<feature type="compositionally biased region" description="Polar residues" evidence="1">
    <location>
        <begin position="2008"/>
        <end position="2026"/>
    </location>
</feature>
<dbReference type="InterPro" id="IPR015275">
    <property type="entry name" value="Actin-fragmin_kin_cat_dom"/>
</dbReference>
<reference evidence="3" key="1">
    <citation type="submission" date="2021-01" db="EMBL/GenBank/DDBJ databases">
        <authorList>
            <person name="Corre E."/>
            <person name="Pelletier E."/>
            <person name="Niang G."/>
            <person name="Scheremetjew M."/>
            <person name="Finn R."/>
            <person name="Kale V."/>
            <person name="Holt S."/>
            <person name="Cochrane G."/>
            <person name="Meng A."/>
            <person name="Brown T."/>
            <person name="Cohen L."/>
        </authorList>
    </citation>
    <scope>NUCLEOTIDE SEQUENCE</scope>
    <source>
        <strain evidence="3">CCMP1320</strain>
    </source>
</reference>
<dbReference type="GO" id="GO:0009737">
    <property type="term" value="P:response to abscisic acid"/>
    <property type="evidence" value="ECO:0007669"/>
    <property type="project" value="InterPro"/>
</dbReference>
<gene>
    <name evidence="3" type="ORF">DTER00134_LOCUS3111</name>
</gene>
<feature type="compositionally biased region" description="Polar residues" evidence="1">
    <location>
        <begin position="257"/>
        <end position="272"/>
    </location>
</feature>
<dbReference type="Gene3D" id="1.10.1070.11">
    <property type="entry name" value="Phosphatidylinositol 3-/4-kinase, catalytic domain"/>
    <property type="match status" value="1"/>
</dbReference>
<dbReference type="SMART" id="SM00195">
    <property type="entry name" value="DSPc"/>
    <property type="match status" value="1"/>
</dbReference>
<dbReference type="SUPFAM" id="SSF52799">
    <property type="entry name" value="(Phosphotyrosine protein) phosphatases II"/>
    <property type="match status" value="2"/>
</dbReference>
<feature type="compositionally biased region" description="Low complexity" evidence="1">
    <location>
        <begin position="1920"/>
        <end position="1931"/>
    </location>
</feature>
<feature type="compositionally biased region" description="Basic and acidic residues" evidence="1">
    <location>
        <begin position="1831"/>
        <end position="1844"/>
    </location>
</feature>
<feature type="compositionally biased region" description="Basic and acidic residues" evidence="1">
    <location>
        <begin position="372"/>
        <end position="395"/>
    </location>
</feature>
<dbReference type="SUPFAM" id="SSF56112">
    <property type="entry name" value="Protein kinase-like (PK-like)"/>
    <property type="match status" value="1"/>
</dbReference>
<feature type="compositionally biased region" description="Low complexity" evidence="1">
    <location>
        <begin position="1890"/>
        <end position="1901"/>
    </location>
</feature>
<feature type="compositionally biased region" description="Basic and acidic residues" evidence="1">
    <location>
        <begin position="1553"/>
        <end position="1566"/>
    </location>
</feature>
<feature type="compositionally biased region" description="Low complexity" evidence="1">
    <location>
        <begin position="777"/>
        <end position="809"/>
    </location>
</feature>
<sequence>MLLDQIERQLQQRAHPRKGLLNQQALGWGLHPNDATELATLLQDHGLAVSQEGSPSRLKSGSTRCSTPRSASRRSRGLAQRIRDAIPLDITPGQGLDWSKLSLVASTDELKAEEAMQHLGSGDNESGTPEAQGQEPAAFQMDVNSGGTVFFCLFDLPDFRPSSAPCQRSSNSAATAQPSTNSSAPTTAPTTANLSKASLQRCGCMPTPLSGLSGSTAADRGLFRRSTTSVEDEKEGVRTKDLRRSWGGGAQGEGSLTARTSMGSRLQSSSTGIAFRRSSSSTESKRAASARVDASLQNVGRAGVRGQRGPLALETVPSASVMTAWGEDGGDVTDFKSKVGNLDRRTYSRSSSNSSCSSSSIVISGASVPTKEGSEERDSSGQGSKEGKAERRDDAWGTGTLVDLEERERKGVRSSLSGASGARSGSRKREGVAVLKFAGSRLLAQAEQLAGELARHVGVAAPPSRVIHQVGHTAEEWQALGAAAHALRDEELQEEMERVPAALLMAYVPGTKLADARDALTAGTHPTCASVTAANASITLCEDLGRLFLLDMVLGNADRLPCSELGWRGNPGNVLLGAQGSAFAGHVVAIDACVQRRPPAAKLEHEDEAVDRLAQLVLTNPGQRIVMPLLRDQILPGTVHKVVAASLLRTAKAAGASGGESVTIATAGDHRAGAMKSSISCPPRHPDIAAAFQRGMRGALERVVTLKGLLEMMYQRIDEWVTEFIMDMQRIVPSLQAPSARKRHGGHRGRHRHGRHNNRTRGGGGLPSSATPDSNHSQWSGSSAQTGASSGASPGLSSSTATSSRATHSPGPTPNGRQGSYNDTPSPGGVCASTTPVSSSHIGKHSKGSNSDVAAEGASKQAHNLQGSHLRDNDAEEHDPDVKSSPGSVPGSKQGYMGADAKQEARGAGAKQEANGTDAKQGRRSSPPHAGSTNGPSHSSSTAASSTAHSTPRHPRHPTSTTPDSHKGRPEAKSEAEFKAEVHHTSPSPNSATSGQPPSGGAAKPPRPSATPDSKQPGHGGFAGRPTHRVGYRAAGSTTPGSSSSSPYTAGKAREAEGGTVRRASSKSSCSGPVEKGSAGSMSHKRRLQEEAGEVDQGNDENNQAKLRRQARASNVSTNPWSNSSKSKLSRLGSPDTSAPSPASRPKSQGAMESSTPHSQQQHAATCAAPDTRNTEPSKAAVPNTPSSQKEHPASPEASSAGAPPDDHSAAAQQASNTGEDRQPQGIQSLTPSYPPPSSAPVHSPFYFDPASYSPPASGRGPQASPFDSTPPFAGFSPPPPRRLEPPSPILPPINAAAHPALAGGGPRDLSLTLALKAVGAEAKRDSVVSSRVTEWRNKFRDHALALKAAADEWQVRHGVERILTCGFLSGGQPVVDLYELKIRLDHMLRRLKVLQAAAVAVAPVRVCPQVPLYLGSASAADAHHVLRFLGISHIINATEEVVEPPPSSGFHVLRVPLRDVDEEDISAHFHTAIQFISSVFGMPPPLGIPSSSESGSQRGSGAGDKSHATAGSATTITTTVASNNSNSSTGKTAGGPSSSSTAATTRAAAHPTKADAGAEKEKDGSAHGAGGGRHGTGDGSRVRKSHEEQAGQHNNNNNNNNNCSSHKGHPATAKGGVSSKSNPADAAPYPPARTANPKACTTTKPSSADVEPIHQHGSARGARHSSTGSKPAEHSPHHPSKGAGANTSGSGNVTPSGGPGPLGSPPEGGRHRGVLVHCSEGKSRSVALVVAFMVVAQRKPLANALQLVRSARPQAAPNAGFCAALVALEKQVLGSSSVSGPGATGPVARAAQSILGAKKPKPKPVVCPICSEAVGLSSASLNVHFKSKHPREARAEAEARKAAAAEAEQGQPSAPANSANPPANSQARSAATPPGHKDGAALTPPAHPSSSTLTDSRTSSHAGRASAAANGEGAYHSHATGGKEAGTATAAPPPPSTAAAETNPANKRVSVGGARPSSASTTSSATHPSSRSISTVPPFKGPARHNYTAYTGPKSEAPSAPSSTPPQDMNTKEAVSNDHSSSTAGHASKETNGATKGAAGGLGAGKDVPQPAPPTPSPSAAAATAARRVAARAAAARADASNAKTGESTPGAGAAARADAKNTKAGECAIGAGVAAAGGAKGRPGNHSSSVSTASVPANKPETGGHGHSIGGGRPTSSRILAKQSSGASRRDRDATTAASSGEGLPRPLSAEGEKQQFPGGRPANLRILGRAHSGSSGRMGLGGLERTTSRTRPATAEASTKAKEQRARAPAGDVSRSVP</sequence>
<dbReference type="InterPro" id="IPR011009">
    <property type="entry name" value="Kinase-like_dom_sf"/>
</dbReference>
<protein>
    <recommendedName>
        <fullName evidence="2">Tyrosine specific protein phosphatases domain-containing protein</fullName>
    </recommendedName>
</protein>
<feature type="domain" description="Tyrosine specific protein phosphatases" evidence="2">
    <location>
        <begin position="1708"/>
        <end position="1754"/>
    </location>
</feature>
<evidence type="ECO:0000259" key="2">
    <source>
        <dbReference type="PROSITE" id="PS50056"/>
    </source>
</evidence>
<feature type="region of interest" description="Disordered" evidence="1">
    <location>
        <begin position="735"/>
        <end position="1302"/>
    </location>
</feature>
<evidence type="ECO:0000256" key="1">
    <source>
        <dbReference type="SAM" id="MobiDB-lite"/>
    </source>
</evidence>
<name>A0A7S3VIR3_DUNTE</name>
<feature type="compositionally biased region" description="Low complexity" evidence="1">
    <location>
        <begin position="169"/>
        <end position="192"/>
    </location>
</feature>
<feature type="region of interest" description="Disordered" evidence="1">
    <location>
        <begin position="1828"/>
        <end position="2104"/>
    </location>
</feature>
<feature type="compositionally biased region" description="Low complexity" evidence="1">
    <location>
        <begin position="2059"/>
        <end position="2081"/>
    </location>
</feature>
<feature type="region of interest" description="Disordered" evidence="1">
    <location>
        <begin position="343"/>
        <end position="425"/>
    </location>
</feature>
<dbReference type="GO" id="GO:0004721">
    <property type="term" value="F:phosphoprotein phosphatase activity"/>
    <property type="evidence" value="ECO:0007669"/>
    <property type="project" value="InterPro"/>
</dbReference>
<dbReference type="InterPro" id="IPR036940">
    <property type="entry name" value="PI3/4_kinase_cat_sf"/>
</dbReference>
<feature type="compositionally biased region" description="Low complexity" evidence="1">
    <location>
        <begin position="1956"/>
        <end position="1976"/>
    </location>
</feature>
<feature type="compositionally biased region" description="Polar residues" evidence="1">
    <location>
        <begin position="985"/>
        <end position="997"/>
    </location>
</feature>
<feature type="compositionally biased region" description="Polar residues" evidence="1">
    <location>
        <begin position="815"/>
        <end position="825"/>
    </location>
</feature>
<feature type="compositionally biased region" description="Polar residues" evidence="1">
    <location>
        <begin position="2156"/>
        <end position="2168"/>
    </location>
</feature>
<feature type="compositionally biased region" description="Polar residues" evidence="1">
    <location>
        <begin position="1112"/>
        <end position="1127"/>
    </location>
</feature>
<feature type="compositionally biased region" description="Low complexity" evidence="1">
    <location>
        <begin position="1994"/>
        <end position="2007"/>
    </location>
</feature>
<feature type="compositionally biased region" description="Low complexity" evidence="1">
    <location>
        <begin position="413"/>
        <end position="424"/>
    </location>
</feature>
<feature type="compositionally biased region" description="Low complexity" evidence="1">
    <location>
        <begin position="1845"/>
        <end position="1872"/>
    </location>
</feature>
<dbReference type="InterPro" id="IPR000387">
    <property type="entry name" value="Tyr_Pase_dom"/>
</dbReference>
<feature type="region of interest" description="Disordered" evidence="1">
    <location>
        <begin position="223"/>
        <end position="292"/>
    </location>
</feature>
<feature type="compositionally biased region" description="Low complexity" evidence="1">
    <location>
        <begin position="348"/>
        <end position="367"/>
    </location>
</feature>
<dbReference type="PANTHER" id="PTHR47100:SF5">
    <property type="entry name" value="DUAL SPECIFICITY PROTEIN PHOSPHATASE PHS1"/>
    <property type="match status" value="1"/>
</dbReference>
<dbReference type="PROSITE" id="PS50056">
    <property type="entry name" value="TYR_PHOSPHATASE_2"/>
    <property type="match status" value="1"/>
</dbReference>
<feature type="compositionally biased region" description="Gly residues" evidence="1">
    <location>
        <begin position="2145"/>
        <end position="2155"/>
    </location>
</feature>
<feature type="region of interest" description="Disordered" evidence="1">
    <location>
        <begin position="49"/>
        <end position="77"/>
    </location>
</feature>
<dbReference type="GO" id="GO:0043622">
    <property type="term" value="P:cortical microtubule organization"/>
    <property type="evidence" value="ECO:0007669"/>
    <property type="project" value="InterPro"/>
</dbReference>
<feature type="compositionally biased region" description="Polar residues" evidence="1">
    <location>
        <begin position="2127"/>
        <end position="2137"/>
    </location>
</feature>
<dbReference type="InterPro" id="IPR035010">
    <property type="entry name" value="PHS1"/>
</dbReference>
<feature type="region of interest" description="Disordered" evidence="1">
    <location>
        <begin position="1485"/>
        <end position="1714"/>
    </location>
</feature>
<feature type="compositionally biased region" description="Pro residues" evidence="1">
    <location>
        <begin position="1277"/>
        <end position="1292"/>
    </location>
</feature>
<feature type="compositionally biased region" description="Low complexity" evidence="1">
    <location>
        <begin position="274"/>
        <end position="291"/>
    </location>
</feature>
<feature type="region of interest" description="Disordered" evidence="1">
    <location>
        <begin position="163"/>
        <end position="192"/>
    </location>
</feature>
<feature type="compositionally biased region" description="Polar residues" evidence="1">
    <location>
        <begin position="1151"/>
        <end position="1164"/>
    </location>
</feature>
<feature type="compositionally biased region" description="Polar residues" evidence="1">
    <location>
        <begin position="1686"/>
        <end position="1695"/>
    </location>
</feature>
<dbReference type="CDD" id="cd14498">
    <property type="entry name" value="DSP"/>
    <property type="match status" value="2"/>
</dbReference>
<dbReference type="InterPro" id="IPR000340">
    <property type="entry name" value="Dual-sp_phosphatase_cat-dom"/>
</dbReference>
<feature type="compositionally biased region" description="Low complexity" evidence="1">
    <location>
        <begin position="1293"/>
        <end position="1302"/>
    </location>
</feature>
<dbReference type="Gene3D" id="3.90.190.10">
    <property type="entry name" value="Protein tyrosine phosphatase superfamily"/>
    <property type="match status" value="2"/>
</dbReference>
<dbReference type="EMBL" id="HBIP01006113">
    <property type="protein sequence ID" value="CAE0488048.1"/>
    <property type="molecule type" value="Transcribed_RNA"/>
</dbReference>
<dbReference type="InterPro" id="IPR029021">
    <property type="entry name" value="Prot-tyrosine_phosphatase-like"/>
</dbReference>
<proteinExistence type="predicted"/>
<accession>A0A7S3VIR3</accession>
<feature type="compositionally biased region" description="Gly residues" evidence="1">
    <location>
        <begin position="1568"/>
        <end position="1579"/>
    </location>
</feature>
<feature type="compositionally biased region" description="Low complexity" evidence="1">
    <location>
        <begin position="1509"/>
        <end position="1552"/>
    </location>
</feature>
<feature type="compositionally biased region" description="Low complexity" evidence="1">
    <location>
        <begin position="937"/>
        <end position="950"/>
    </location>
</feature>
<feature type="region of interest" description="Disordered" evidence="1">
    <location>
        <begin position="2117"/>
        <end position="2261"/>
    </location>
</feature>
<dbReference type="PANTHER" id="PTHR47100">
    <property type="entry name" value="DUAL SPECIFICITY PROTEIN PHOSPHATASE PHS1"/>
    <property type="match status" value="1"/>
</dbReference>
<feature type="compositionally biased region" description="Polar residues" evidence="1">
    <location>
        <begin position="51"/>
        <end position="70"/>
    </location>
</feature>
<dbReference type="Pfam" id="PF09192">
    <property type="entry name" value="Act-Frag_cataly"/>
    <property type="match status" value="1"/>
</dbReference>
<dbReference type="Pfam" id="PF00782">
    <property type="entry name" value="DSPc"/>
    <property type="match status" value="1"/>
</dbReference>
<evidence type="ECO:0000313" key="3">
    <source>
        <dbReference type="EMBL" id="CAE0488048.1"/>
    </source>
</evidence>
<organism evidence="3">
    <name type="scientific">Dunaliella tertiolecta</name>
    <name type="common">Green alga</name>
    <dbReference type="NCBI Taxonomy" id="3047"/>
    <lineage>
        <taxon>Eukaryota</taxon>
        <taxon>Viridiplantae</taxon>
        <taxon>Chlorophyta</taxon>
        <taxon>core chlorophytes</taxon>
        <taxon>Chlorophyceae</taxon>
        <taxon>CS clade</taxon>
        <taxon>Chlamydomonadales</taxon>
        <taxon>Dunaliellaceae</taxon>
        <taxon>Dunaliella</taxon>
    </lineage>
</organism>
<feature type="compositionally biased region" description="Basic and acidic residues" evidence="1">
    <location>
        <begin position="235"/>
        <end position="244"/>
    </location>
</feature>
<feature type="compositionally biased region" description="Low complexity" evidence="1">
    <location>
        <begin position="1195"/>
        <end position="1204"/>
    </location>
</feature>